<proteinExistence type="predicted"/>
<evidence type="ECO:0000256" key="2">
    <source>
        <dbReference type="SAM" id="Phobius"/>
    </source>
</evidence>
<dbReference type="AlphaFoldDB" id="T0PYI3"/>
<name>T0PYI3_SAPDV</name>
<dbReference type="InterPro" id="IPR035892">
    <property type="entry name" value="C2_domain_sf"/>
</dbReference>
<accession>T0PYI3</accession>
<protein>
    <recommendedName>
        <fullName evidence="3">PH domain-containing protein</fullName>
    </recommendedName>
</protein>
<feature type="region of interest" description="Disordered" evidence="1">
    <location>
        <begin position="261"/>
        <end position="284"/>
    </location>
</feature>
<dbReference type="InParanoid" id="T0PYI3"/>
<evidence type="ECO:0000256" key="1">
    <source>
        <dbReference type="SAM" id="MobiDB-lite"/>
    </source>
</evidence>
<dbReference type="SUPFAM" id="SSF49562">
    <property type="entry name" value="C2 domain (Calcium/lipid-binding domain, CaLB)"/>
    <property type="match status" value="1"/>
</dbReference>
<keyword evidence="5" id="KW-1185">Reference proteome</keyword>
<dbReference type="InterPro" id="IPR001849">
    <property type="entry name" value="PH_domain"/>
</dbReference>
<dbReference type="Proteomes" id="UP000030762">
    <property type="component" value="Unassembled WGS sequence"/>
</dbReference>
<dbReference type="GeneID" id="19952386"/>
<feature type="domain" description="PH" evidence="3">
    <location>
        <begin position="963"/>
        <end position="1070"/>
    </location>
</feature>
<evidence type="ECO:0000313" key="4">
    <source>
        <dbReference type="EMBL" id="EQC30604.1"/>
    </source>
</evidence>
<dbReference type="eggNOG" id="ENOG502QR2E">
    <property type="taxonomic scope" value="Eukaryota"/>
</dbReference>
<organism evidence="4 5">
    <name type="scientific">Saprolegnia diclina (strain VS20)</name>
    <dbReference type="NCBI Taxonomy" id="1156394"/>
    <lineage>
        <taxon>Eukaryota</taxon>
        <taxon>Sar</taxon>
        <taxon>Stramenopiles</taxon>
        <taxon>Oomycota</taxon>
        <taxon>Saprolegniomycetes</taxon>
        <taxon>Saprolegniales</taxon>
        <taxon>Saprolegniaceae</taxon>
        <taxon>Saprolegnia</taxon>
    </lineage>
</organism>
<feature type="transmembrane region" description="Helical" evidence="2">
    <location>
        <begin position="871"/>
        <end position="892"/>
    </location>
</feature>
<reference evidence="4 5" key="1">
    <citation type="submission" date="2012-04" db="EMBL/GenBank/DDBJ databases">
        <title>The Genome Sequence of Saprolegnia declina VS20.</title>
        <authorList>
            <consortium name="The Broad Institute Genome Sequencing Platform"/>
            <person name="Russ C."/>
            <person name="Nusbaum C."/>
            <person name="Tyler B."/>
            <person name="van West P."/>
            <person name="Dieguez-Uribeondo J."/>
            <person name="de Bruijn I."/>
            <person name="Tripathy S."/>
            <person name="Jiang R."/>
            <person name="Young S.K."/>
            <person name="Zeng Q."/>
            <person name="Gargeya S."/>
            <person name="Fitzgerald M."/>
            <person name="Haas B."/>
            <person name="Abouelleil A."/>
            <person name="Alvarado L."/>
            <person name="Arachchi H.M."/>
            <person name="Berlin A."/>
            <person name="Chapman S.B."/>
            <person name="Goldberg J."/>
            <person name="Griggs A."/>
            <person name="Gujja S."/>
            <person name="Hansen M."/>
            <person name="Howarth C."/>
            <person name="Imamovic A."/>
            <person name="Larimer J."/>
            <person name="McCowen C."/>
            <person name="Montmayeur A."/>
            <person name="Murphy C."/>
            <person name="Neiman D."/>
            <person name="Pearson M."/>
            <person name="Priest M."/>
            <person name="Roberts A."/>
            <person name="Saif S."/>
            <person name="Shea T."/>
            <person name="Sisk P."/>
            <person name="Sykes S."/>
            <person name="Wortman J."/>
            <person name="Nusbaum C."/>
            <person name="Birren B."/>
        </authorList>
    </citation>
    <scope>NUCLEOTIDE SEQUENCE [LARGE SCALE GENOMIC DNA]</scope>
    <source>
        <strain evidence="4 5">VS20</strain>
    </source>
</reference>
<dbReference type="RefSeq" id="XP_008615930.1">
    <property type="nucleotide sequence ID" value="XM_008617708.1"/>
</dbReference>
<keyword evidence="2" id="KW-0472">Membrane</keyword>
<sequence length="1073" mass="120064">MEPKSPSLRRPQLAALLPPAQLLTCTVVVKAKEIVLQFEAIDYVQTLVHAAQTRFEIEHGGDKNEIIGLRHRRSNRDLYYFNPAGDDIANGDVLEARPYTAAPPSVSERAMSMASLVHGSMKAKLSRCGLFSIVVLRAEGLDEATLQRHIAVSVQLQPYARISTTHGSTSGRWDTIMKLKHTDGALRTLVLDVSVHVLDAPTPALGRARIPVSGAIVAAGVTTEEWVPLESSSGNADDDGSAPKLLLSYCFHPTVSEMASSAAKVRPSSSLLQPRGPPKKTKPVPALAPEALAKPPPRGHLSLHIKGLHICGPQCSKLDGHSLVYVPDFDPVLSVAFEENVKEIYVRSPDGMAVVYKKRFSVESIHSELRLEVLKPMALAATPNLTKLQSGKQAVRYGSLSLGTFEILQRAGARRHVWSPPPPILGPGRQPPAPHFEWVVLRQGDDDVGLVQLQVEYVENLGAIFSPELHDDATFVRQDEIEFKGDIIKRNIERLDLLFSVAQSAKLQMREILEWRNPLLTLSLWVGSTLGVLYFPTSHAPLVLLLGVAALLIGNYIRYAGGGIQRTWTEYDPDEIQMKLFRSIATLHVVPRCAANLVEAKWSEMKQKDALRPLDTHVELYYEPHFKELPPRLVARTNSVLGSRSPEYGRDDAGDICLLNNNWFKELFTHLSPHAKDAVLHDVEEAWKRDDGSVDLHAFKYPILQPVRINPVTELEELVPWEACPGILRLDVVQENAMTSRKLLGQVRYPIKDLVTSSRVGGPQVEVERAMPLLNTPLTDVEGDELPSLTVRMQLTLRDPTKPVGWKERLASEALYSVMEIENAKSLSFVEKYHMARNVARTIQHEIGKVCDLLEKIKNVFLWTHPRKTALVLLAVLLGIVVTSVVPAKYFVVYQITRKFTNRFHRLCDRRLIDGDVIRVWNFISTFPSDMDEQKMFRFENQAYLREKEHSSAQAKLQADWAGHIWKRGENLFVGWAHRYAAIRNGKLEYWNTMDDAKHGVSPKGHILLSSTVEKCTKAELASSPKDTYPIAIFNVHRRHLLDAPDGRRRVIAVTTEVDLHDLIRAIRAISDT</sequence>
<dbReference type="EMBL" id="JH767174">
    <property type="protein sequence ID" value="EQC30604.1"/>
    <property type="molecule type" value="Genomic_DNA"/>
</dbReference>
<evidence type="ECO:0000313" key="5">
    <source>
        <dbReference type="Proteomes" id="UP000030762"/>
    </source>
</evidence>
<keyword evidence="2" id="KW-1133">Transmembrane helix</keyword>
<gene>
    <name evidence="4" type="ORF">SDRG_11659</name>
</gene>
<dbReference type="OrthoDB" id="5973539at2759"/>
<dbReference type="InterPro" id="IPR011993">
    <property type="entry name" value="PH-like_dom_sf"/>
</dbReference>
<keyword evidence="2" id="KW-0812">Transmembrane</keyword>
<dbReference type="Pfam" id="PF00169">
    <property type="entry name" value="PH"/>
    <property type="match status" value="1"/>
</dbReference>
<dbReference type="Gene3D" id="2.30.29.30">
    <property type="entry name" value="Pleckstrin-homology domain (PH domain)/Phosphotyrosine-binding domain (PTB)"/>
    <property type="match status" value="1"/>
</dbReference>
<dbReference type="VEuPathDB" id="FungiDB:SDRG_11659"/>
<dbReference type="SUPFAM" id="SSF50729">
    <property type="entry name" value="PH domain-like"/>
    <property type="match status" value="1"/>
</dbReference>
<evidence type="ECO:0000259" key="3">
    <source>
        <dbReference type="Pfam" id="PF00169"/>
    </source>
</evidence>
<dbReference type="OMA" id="THVELYY"/>
<dbReference type="STRING" id="1156394.T0PYI3"/>